<comment type="caution">
    <text evidence="4">The sequence shown here is derived from an EMBL/GenBank/DDBJ whole genome shotgun (WGS) entry which is preliminary data.</text>
</comment>
<feature type="DNA-binding region" description="H-T-H motif" evidence="2">
    <location>
        <begin position="39"/>
        <end position="58"/>
    </location>
</feature>
<keyword evidence="5" id="KW-1185">Reference proteome</keyword>
<evidence type="ECO:0000256" key="2">
    <source>
        <dbReference type="PROSITE-ProRule" id="PRU00335"/>
    </source>
</evidence>
<dbReference type="PROSITE" id="PS50977">
    <property type="entry name" value="HTH_TETR_2"/>
    <property type="match status" value="1"/>
</dbReference>
<evidence type="ECO:0000259" key="3">
    <source>
        <dbReference type="PROSITE" id="PS50977"/>
    </source>
</evidence>
<evidence type="ECO:0000313" key="5">
    <source>
        <dbReference type="Proteomes" id="UP001652504"/>
    </source>
</evidence>
<dbReference type="EMBL" id="JAOWKX010000001">
    <property type="protein sequence ID" value="MCV2883354.1"/>
    <property type="molecule type" value="Genomic_DNA"/>
</dbReference>
<dbReference type="PANTHER" id="PTHR43479">
    <property type="entry name" value="ACREF/ENVCD OPERON REPRESSOR-RELATED"/>
    <property type="match status" value="1"/>
</dbReference>
<organism evidence="4 5">
    <name type="scientific">Fluctibacter corallii</name>
    <dbReference type="NCBI Taxonomy" id="2984329"/>
    <lineage>
        <taxon>Bacteria</taxon>
        <taxon>Pseudomonadati</taxon>
        <taxon>Pseudomonadota</taxon>
        <taxon>Gammaproteobacteria</taxon>
        <taxon>Alteromonadales</taxon>
        <taxon>Alteromonadaceae</taxon>
        <taxon>Fluctibacter</taxon>
    </lineage>
</organism>
<name>A0ABT3A3Y7_9ALTE</name>
<dbReference type="InterPro" id="IPR050624">
    <property type="entry name" value="HTH-type_Tx_Regulator"/>
</dbReference>
<dbReference type="InterPro" id="IPR009057">
    <property type="entry name" value="Homeodomain-like_sf"/>
</dbReference>
<dbReference type="Pfam" id="PF00440">
    <property type="entry name" value="TetR_N"/>
    <property type="match status" value="1"/>
</dbReference>
<dbReference type="PANTHER" id="PTHR43479:SF11">
    <property type="entry name" value="ACREF_ENVCD OPERON REPRESSOR-RELATED"/>
    <property type="match status" value="1"/>
</dbReference>
<protein>
    <submittedName>
        <fullName evidence="4">TetR/AcrR family transcriptional regulator</fullName>
    </submittedName>
</protein>
<sequence length="208" mass="24286">MIGQKTIIEPKQARSKRTQQKLLDALHSCLEEKFFENISIQEIAQRADVSVGSYYRRFRNKESLLPMLYDDFSNDLEAWIASLEVKHYGNLHDAIYSVNKEIWAFLDSKRSVLRTLHINARIYPDFVDNGRLQRRREEYERIAQVILRYRDEMTTTSAKSAVSMVIHTCVNGILDKVLYPDLTPAIASGHSIEEYVQTLSEMQYKYLT</sequence>
<evidence type="ECO:0000256" key="1">
    <source>
        <dbReference type="ARBA" id="ARBA00023125"/>
    </source>
</evidence>
<dbReference type="Gene3D" id="1.10.357.10">
    <property type="entry name" value="Tetracycline Repressor, domain 2"/>
    <property type="match status" value="1"/>
</dbReference>
<accession>A0ABT3A3Y7</accession>
<dbReference type="SUPFAM" id="SSF46689">
    <property type="entry name" value="Homeodomain-like"/>
    <property type="match status" value="1"/>
</dbReference>
<feature type="domain" description="HTH tetR-type" evidence="3">
    <location>
        <begin position="16"/>
        <end position="76"/>
    </location>
</feature>
<gene>
    <name evidence="4" type="ORF">OE749_01415</name>
</gene>
<proteinExistence type="predicted"/>
<reference evidence="4 5" key="1">
    <citation type="submission" date="2022-10" db="EMBL/GenBank/DDBJ databases">
        <title>Aestuariibacter sp. AA17 isolated from Montipora capitata coral fragment.</title>
        <authorList>
            <person name="Emsley S.A."/>
            <person name="Pfannmuller K.M."/>
            <person name="Loughran R.M."/>
            <person name="Shlafstein M."/>
            <person name="Papke E."/>
            <person name="Saw J.H."/>
            <person name="Ushijima B."/>
            <person name="Videau P."/>
        </authorList>
    </citation>
    <scope>NUCLEOTIDE SEQUENCE [LARGE SCALE GENOMIC DNA]</scope>
    <source>
        <strain evidence="4 5">AA17</strain>
    </source>
</reference>
<evidence type="ECO:0000313" key="4">
    <source>
        <dbReference type="EMBL" id="MCV2883354.1"/>
    </source>
</evidence>
<keyword evidence="1 2" id="KW-0238">DNA-binding</keyword>
<dbReference type="InterPro" id="IPR001647">
    <property type="entry name" value="HTH_TetR"/>
</dbReference>
<dbReference type="Proteomes" id="UP001652504">
    <property type="component" value="Unassembled WGS sequence"/>
</dbReference>
<dbReference type="RefSeq" id="WP_263710555.1">
    <property type="nucleotide sequence ID" value="NZ_JAOWKX010000001.1"/>
</dbReference>